<evidence type="ECO:0000256" key="4">
    <source>
        <dbReference type="ARBA" id="ARBA00023163"/>
    </source>
</evidence>
<feature type="domain" description="HTH lysR-type" evidence="8">
    <location>
        <begin position="13"/>
        <end position="65"/>
    </location>
</feature>
<dbReference type="InterPro" id="IPR000847">
    <property type="entry name" value="LysR_HTH_N"/>
</dbReference>
<keyword evidence="3" id="KW-0238">DNA-binding</keyword>
<dbReference type="PRINTS" id="PR00039">
    <property type="entry name" value="HTHLYSR"/>
</dbReference>
<dbReference type="Proteomes" id="UP000471409">
    <property type="component" value="Unassembled WGS sequence"/>
</dbReference>
<organism evidence="9 10">
    <name type="scientific">Rhizobium leguminosarum</name>
    <dbReference type="NCBI Taxonomy" id="384"/>
    <lineage>
        <taxon>Bacteria</taxon>
        <taxon>Pseudomonadati</taxon>
        <taxon>Pseudomonadota</taxon>
        <taxon>Alphaproteobacteria</taxon>
        <taxon>Hyphomicrobiales</taxon>
        <taxon>Rhizobiaceae</taxon>
        <taxon>Rhizobium/Agrobacterium group</taxon>
        <taxon>Rhizobium</taxon>
    </lineage>
</organism>
<gene>
    <name evidence="9" type="ORF">GUK36_03605</name>
</gene>
<dbReference type="PROSITE" id="PS50931">
    <property type="entry name" value="HTH_LYSR"/>
    <property type="match status" value="1"/>
</dbReference>
<dbReference type="Pfam" id="PF00126">
    <property type="entry name" value="HTH_1"/>
    <property type="match status" value="1"/>
</dbReference>
<evidence type="ECO:0000256" key="1">
    <source>
        <dbReference type="ARBA" id="ARBA00009437"/>
    </source>
</evidence>
<keyword evidence="2" id="KW-0805">Transcription regulation</keyword>
<evidence type="ECO:0000256" key="3">
    <source>
        <dbReference type="ARBA" id="ARBA00023125"/>
    </source>
</evidence>
<dbReference type="PANTHER" id="PTHR30537:SF5">
    <property type="entry name" value="HTH-TYPE TRANSCRIPTIONAL ACTIVATOR TTDR-RELATED"/>
    <property type="match status" value="1"/>
</dbReference>
<dbReference type="RefSeq" id="WP_163999783.1">
    <property type="nucleotide sequence ID" value="NZ_WXXP01000002.1"/>
</dbReference>
<comment type="similarity">
    <text evidence="1">Belongs to the LysR transcriptional regulatory family.</text>
</comment>
<evidence type="ECO:0000256" key="7">
    <source>
        <dbReference type="ARBA" id="ARBA00083243"/>
    </source>
</evidence>
<dbReference type="GO" id="GO:0003677">
    <property type="term" value="F:DNA binding"/>
    <property type="evidence" value="ECO:0007669"/>
    <property type="project" value="UniProtKB-KW"/>
</dbReference>
<dbReference type="EMBL" id="WXXP01000002">
    <property type="protein sequence ID" value="NEK48510.1"/>
    <property type="molecule type" value="Genomic_DNA"/>
</dbReference>
<dbReference type="GO" id="GO:0003700">
    <property type="term" value="F:DNA-binding transcription factor activity"/>
    <property type="evidence" value="ECO:0007669"/>
    <property type="project" value="InterPro"/>
</dbReference>
<dbReference type="SUPFAM" id="SSF46785">
    <property type="entry name" value="Winged helix' DNA-binding domain"/>
    <property type="match status" value="1"/>
</dbReference>
<evidence type="ECO:0000313" key="10">
    <source>
        <dbReference type="Proteomes" id="UP000471409"/>
    </source>
</evidence>
<dbReference type="PANTHER" id="PTHR30537">
    <property type="entry name" value="HTH-TYPE TRANSCRIPTIONAL REGULATOR"/>
    <property type="match status" value="1"/>
</dbReference>
<proteinExistence type="inferred from homology"/>
<dbReference type="SUPFAM" id="SSF53850">
    <property type="entry name" value="Periplasmic binding protein-like II"/>
    <property type="match status" value="1"/>
</dbReference>
<dbReference type="InterPro" id="IPR036390">
    <property type="entry name" value="WH_DNA-bd_sf"/>
</dbReference>
<evidence type="ECO:0000256" key="6">
    <source>
        <dbReference type="ARBA" id="ARBA00067332"/>
    </source>
</evidence>
<evidence type="ECO:0000256" key="2">
    <source>
        <dbReference type="ARBA" id="ARBA00023015"/>
    </source>
</evidence>
<keyword evidence="4" id="KW-0804">Transcription</keyword>
<accession>A0A6P0D9T5</accession>
<protein>
    <recommendedName>
        <fullName evidence="6">HTH-type transcriptional regulator TtuA</fullName>
    </recommendedName>
    <alternativeName>
        <fullName evidence="7">Tartrate utilization transcriptional regulator</fullName>
    </alternativeName>
</protein>
<dbReference type="AlphaFoldDB" id="A0A6P0D9T5"/>
<dbReference type="InterPro" id="IPR058163">
    <property type="entry name" value="LysR-type_TF_proteobact-type"/>
</dbReference>
<reference evidence="9 10" key="1">
    <citation type="submission" date="2020-01" db="EMBL/GenBank/DDBJ databases">
        <title>Rhizobium genotypes associated with high levels of biological nitrogen fixation by grain legumes in a temperate-maritime cropping system.</title>
        <authorList>
            <person name="Maluk M."/>
            <person name="Francesc Ferrando Molina F."/>
            <person name="Lopez Del Egido L."/>
            <person name="Lafos M."/>
            <person name="Langarica-Fuentes A."/>
            <person name="Gebre Yohannes G."/>
            <person name="Young M.W."/>
            <person name="Martin P."/>
            <person name="Gantlett R."/>
            <person name="Kenicer G."/>
            <person name="Hawes C."/>
            <person name="Begg G.S."/>
            <person name="Quilliam R.S."/>
            <person name="Squire G.R."/>
            <person name="Poole P.S."/>
            <person name="Young P.W."/>
            <person name="Iannetta P.M."/>
            <person name="James E.K."/>
        </authorList>
    </citation>
    <scope>NUCLEOTIDE SEQUENCE [LARGE SCALE GENOMIC DNA]</scope>
    <source>
        <strain evidence="9 10">JHI944</strain>
    </source>
</reference>
<dbReference type="InterPro" id="IPR036388">
    <property type="entry name" value="WH-like_DNA-bd_sf"/>
</dbReference>
<dbReference type="Pfam" id="PF03466">
    <property type="entry name" value="LysR_substrate"/>
    <property type="match status" value="1"/>
</dbReference>
<evidence type="ECO:0000313" key="9">
    <source>
        <dbReference type="EMBL" id="NEK48510.1"/>
    </source>
</evidence>
<sequence>MSVYGLLSETAGLLAFCRTVETGSFTAAARSIGTSPSSASKAVSRLEAVLGAKLFRRTTRTLTLTQEGETLFERVRPILNLIEQAGDVVQFNQNTSGKLRVSLPGEFGRQLLGPIFERFMAVHPGVSLQLDMTDRHADVVRDGYDAAFRVGYADQNSLVSRTLAQLEMVVVASPSFEAIRGTPATVEMLRELPFARYSIGGRAYPVQFADGTEFVPMPRRSIRRRDPELDLHI</sequence>
<dbReference type="Gene3D" id="3.40.190.290">
    <property type="match status" value="1"/>
</dbReference>
<name>A0A6P0D9T5_RHILE</name>
<dbReference type="Gene3D" id="1.10.10.10">
    <property type="entry name" value="Winged helix-like DNA-binding domain superfamily/Winged helix DNA-binding domain"/>
    <property type="match status" value="1"/>
</dbReference>
<evidence type="ECO:0000259" key="8">
    <source>
        <dbReference type="PROSITE" id="PS50931"/>
    </source>
</evidence>
<evidence type="ECO:0000256" key="5">
    <source>
        <dbReference type="ARBA" id="ARBA00054626"/>
    </source>
</evidence>
<dbReference type="FunFam" id="1.10.10.10:FF:000001">
    <property type="entry name" value="LysR family transcriptional regulator"/>
    <property type="match status" value="1"/>
</dbReference>
<dbReference type="InterPro" id="IPR005119">
    <property type="entry name" value="LysR_subst-bd"/>
</dbReference>
<comment type="function">
    <text evidence="5">Transcriptional regulator of the ttuABCDE tartrate utilization operon.</text>
</comment>
<comment type="caution">
    <text evidence="9">The sequence shown here is derived from an EMBL/GenBank/DDBJ whole genome shotgun (WGS) entry which is preliminary data.</text>
</comment>